<reference evidence="2 3" key="1">
    <citation type="submission" date="2018-07" db="EMBL/GenBank/DDBJ databases">
        <title>Genomic Encyclopedia of Type Strains, Phase III (KMG-III): the genomes of soil and plant-associated and newly described type strains.</title>
        <authorList>
            <person name="Whitman W."/>
        </authorList>
    </citation>
    <scope>NUCLEOTIDE SEQUENCE [LARGE SCALE GENOMIC DNA]</scope>
    <source>
        <strain evidence="2 3">CECT 7946</strain>
    </source>
</reference>
<feature type="signal peptide" evidence="1">
    <location>
        <begin position="1"/>
        <end position="22"/>
    </location>
</feature>
<dbReference type="Proteomes" id="UP000256980">
    <property type="component" value="Unassembled WGS sequence"/>
</dbReference>
<dbReference type="OrthoDB" id="1122048at2"/>
<sequence length="185" mass="21064">MRTVFKNFLVLAVMLGTFTSFANEMLEVTPTFNYVTKGNHISVSDAFGEVIYSGEINYSGNLTTLFDFTQLKNGKYDVEVTNGFRIDISTIEVKNNIVFVTDANRKTIFKPVVRNENNSVLISKLALDGEKMDVELFYEGELIYTETIDGEDVLNRVYKLDKTLKGSYTTVIKSNDRVFVKNFRI</sequence>
<evidence type="ECO:0008006" key="4">
    <source>
        <dbReference type="Google" id="ProtNLM"/>
    </source>
</evidence>
<organism evidence="2 3">
    <name type="scientific">Winogradskyella eximia</name>
    <dbReference type="NCBI Taxonomy" id="262006"/>
    <lineage>
        <taxon>Bacteria</taxon>
        <taxon>Pseudomonadati</taxon>
        <taxon>Bacteroidota</taxon>
        <taxon>Flavobacteriia</taxon>
        <taxon>Flavobacteriales</taxon>
        <taxon>Flavobacteriaceae</taxon>
        <taxon>Winogradskyella</taxon>
    </lineage>
</organism>
<proteinExistence type="predicted"/>
<accession>A0A3D9HAJ6</accession>
<dbReference type="RefSeq" id="WP_115815639.1">
    <property type="nucleotide sequence ID" value="NZ_CANKZP010000001.1"/>
</dbReference>
<feature type="chain" id="PRO_5017746295" description="Secreted protein (Por secretion system target)" evidence="1">
    <location>
        <begin position="23"/>
        <end position="185"/>
    </location>
</feature>
<evidence type="ECO:0000313" key="3">
    <source>
        <dbReference type="Proteomes" id="UP000256980"/>
    </source>
</evidence>
<dbReference type="EMBL" id="QRDV01000001">
    <property type="protein sequence ID" value="RED46507.1"/>
    <property type="molecule type" value="Genomic_DNA"/>
</dbReference>
<comment type="caution">
    <text evidence="2">The sequence shown here is derived from an EMBL/GenBank/DDBJ whole genome shotgun (WGS) entry which is preliminary data.</text>
</comment>
<keyword evidence="3" id="KW-1185">Reference proteome</keyword>
<evidence type="ECO:0000313" key="2">
    <source>
        <dbReference type="EMBL" id="RED46507.1"/>
    </source>
</evidence>
<evidence type="ECO:0000256" key="1">
    <source>
        <dbReference type="SAM" id="SignalP"/>
    </source>
</evidence>
<gene>
    <name evidence="2" type="ORF">DFQ10_101278</name>
</gene>
<keyword evidence="1" id="KW-0732">Signal</keyword>
<protein>
    <recommendedName>
        <fullName evidence="4">Secreted protein (Por secretion system target)</fullName>
    </recommendedName>
</protein>
<name>A0A3D9HAJ6_9FLAO</name>
<dbReference type="AlphaFoldDB" id="A0A3D9HAJ6"/>